<dbReference type="Proteomes" id="UP001208649">
    <property type="component" value="Unassembled WGS sequence"/>
</dbReference>
<sequence length="100" mass="11334">MKINFERVLLSIVMAFSSVFIFGQKEIKKRNDSLPVIKIVGATKIYSADKSLNDQLKSSSFFLNNNEVTYKTTQGKVDSLIGASKESRKRKVFKKKNIAK</sequence>
<gene>
    <name evidence="1" type="ORF">NZ698_06755</name>
</gene>
<evidence type="ECO:0000313" key="2">
    <source>
        <dbReference type="Proteomes" id="UP001208649"/>
    </source>
</evidence>
<name>A0ABT2W3T7_9FLAO</name>
<accession>A0ABT2W3T7</accession>
<reference evidence="2" key="1">
    <citation type="submission" date="2023-07" db="EMBL/GenBank/DDBJ databases">
        <title>Chryseobacterium sp. strain PBS4-4 Genome sequencing and assembly.</title>
        <authorList>
            <person name="Jung Y."/>
        </authorList>
    </citation>
    <scope>NUCLEOTIDE SEQUENCE [LARGE SCALE GENOMIC DNA]</scope>
    <source>
        <strain evidence="2">PBS4-4</strain>
    </source>
</reference>
<proteinExistence type="predicted"/>
<evidence type="ECO:0000313" key="1">
    <source>
        <dbReference type="EMBL" id="MCU7616891.1"/>
    </source>
</evidence>
<organism evidence="1 2">
    <name type="scientific">Chryseobacterium edaphi</name>
    <dbReference type="NCBI Taxonomy" id="2976532"/>
    <lineage>
        <taxon>Bacteria</taxon>
        <taxon>Pseudomonadati</taxon>
        <taxon>Bacteroidota</taxon>
        <taxon>Flavobacteriia</taxon>
        <taxon>Flavobacteriales</taxon>
        <taxon>Weeksellaceae</taxon>
        <taxon>Chryseobacterium group</taxon>
        <taxon>Chryseobacterium</taxon>
    </lineage>
</organism>
<comment type="caution">
    <text evidence="1">The sequence shown here is derived from an EMBL/GenBank/DDBJ whole genome shotgun (WGS) entry which is preliminary data.</text>
</comment>
<protein>
    <submittedName>
        <fullName evidence="1">Uncharacterized protein</fullName>
    </submittedName>
</protein>
<keyword evidence="2" id="KW-1185">Reference proteome</keyword>
<dbReference type="EMBL" id="JAOTEM010000001">
    <property type="protein sequence ID" value="MCU7616891.1"/>
    <property type="molecule type" value="Genomic_DNA"/>
</dbReference>
<dbReference type="RefSeq" id="WP_263002313.1">
    <property type="nucleotide sequence ID" value="NZ_JAOTEM010000001.1"/>
</dbReference>